<dbReference type="Proteomes" id="UP001589891">
    <property type="component" value="Unassembled WGS sequence"/>
</dbReference>
<name>A0ABV6SP51_AZOPA</name>
<protein>
    <submittedName>
        <fullName evidence="2">Uncharacterized protein</fullName>
    </submittedName>
</protein>
<dbReference type="EMBL" id="JBHLSS010000067">
    <property type="protein sequence ID" value="MFC0710070.1"/>
    <property type="molecule type" value="Genomic_DNA"/>
</dbReference>
<dbReference type="RefSeq" id="WP_376945685.1">
    <property type="nucleotide sequence ID" value="NZ_CP171449.1"/>
</dbReference>
<feature type="region of interest" description="Disordered" evidence="1">
    <location>
        <begin position="53"/>
        <end position="78"/>
    </location>
</feature>
<comment type="caution">
    <text evidence="2">The sequence shown here is derived from an EMBL/GenBank/DDBJ whole genome shotgun (WGS) entry which is preliminary data.</text>
</comment>
<gene>
    <name evidence="2" type="ORF">ACFFGX_11035</name>
</gene>
<evidence type="ECO:0000313" key="2">
    <source>
        <dbReference type="EMBL" id="MFC0710070.1"/>
    </source>
</evidence>
<organism evidence="2 3">
    <name type="scientific">Azorhizophilus paspali</name>
    <name type="common">Azotobacter paspali</name>
    <dbReference type="NCBI Taxonomy" id="69963"/>
    <lineage>
        <taxon>Bacteria</taxon>
        <taxon>Pseudomonadati</taxon>
        <taxon>Pseudomonadota</taxon>
        <taxon>Gammaproteobacteria</taxon>
        <taxon>Pseudomonadales</taxon>
        <taxon>Pseudomonadaceae</taxon>
        <taxon>Azorhizophilus</taxon>
    </lineage>
</organism>
<proteinExistence type="predicted"/>
<reference evidence="2 3" key="1">
    <citation type="submission" date="2024-09" db="EMBL/GenBank/DDBJ databases">
        <authorList>
            <person name="Sun Q."/>
            <person name="Mori K."/>
        </authorList>
    </citation>
    <scope>NUCLEOTIDE SEQUENCE [LARGE SCALE GENOMIC DNA]</scope>
    <source>
        <strain evidence="2 3">NCAIM B.01794</strain>
    </source>
</reference>
<sequence>MTRLEHYIVQYSINGRSDSLTMQGYSEPTLNQARLQILLKHIAQLQIAEDAPWERPTRPSLESRTEELGVSDIRIRRT</sequence>
<keyword evidence="3" id="KW-1185">Reference proteome</keyword>
<accession>A0ABV6SP51</accession>
<evidence type="ECO:0000313" key="3">
    <source>
        <dbReference type="Proteomes" id="UP001589891"/>
    </source>
</evidence>
<evidence type="ECO:0000256" key="1">
    <source>
        <dbReference type="SAM" id="MobiDB-lite"/>
    </source>
</evidence>